<dbReference type="InterPro" id="IPR008969">
    <property type="entry name" value="CarboxyPept-like_regulatory"/>
</dbReference>
<dbReference type="Gene3D" id="2.60.40.1930">
    <property type="match status" value="1"/>
</dbReference>
<dbReference type="EMBL" id="SMLW01000671">
    <property type="protein sequence ID" value="MTI28737.1"/>
    <property type="molecule type" value="Genomic_DNA"/>
</dbReference>
<evidence type="ECO:0000259" key="3">
    <source>
        <dbReference type="SMART" id="SM01359"/>
    </source>
</evidence>
<keyword evidence="2" id="KW-0472">Membrane</keyword>
<comment type="similarity">
    <text evidence="1">Belongs to the protease inhibitor I39 (alpha-2-macroglobulin) family. Bacterial alpha-2-macroglobulin subfamily.</text>
</comment>
<dbReference type="SUPFAM" id="SSF56935">
    <property type="entry name" value="Porins"/>
    <property type="match status" value="1"/>
</dbReference>
<dbReference type="InterPro" id="IPR041246">
    <property type="entry name" value="Bact_MG10"/>
</dbReference>
<sequence>MKYILSIALLLTTTFIAVAQKKKDFYATHWLKVYRLELKELPKSALAIVDSIHDYAIQHKNDEQHIKALIYQLKFALTLEEDAELKVVQKLEKEIARTKAPAKAILHNYLAEVYDQYYNQYRWKLFRRTDVDEKVDSVDFRTWDARTLLKEMHWHYRQSLQPWNELKKASLANFKVLTEQYNPKYDIYRPTLLDLLVHDAIDFYKSDYSLLVPGKEFEPDSSYFDAFDKINLSDTATTAQHEVLKLYLKLLKYHAERNDTHALVALDLERLSYISGTSSTAPFKYTNSLERLLATHKEHPASTLIEFALASHYRNWGDLNKALKYCESAIRRFPDSDGAQKARELQETILAKSLSITTEEFVVPDKPFKALVKYTNVDSLHFRIFRLSQSQIRIWNNIRFDSVRVDFIKNLSPVVSWSDSLINPGDYQHHGTEVIFPALDKGSYLIYSTTENNSGYDPITAFGLIQVTDIALITANINNRQRFQLVDRSTGKPLEGGTIRVINDPLSHSNVSLDETLTSNERGFAFIPLTDNYIPTLITVFMDGDTVNFGRHHINRSYRSSQNNENEYVTARAFLFTDRSIYRPGQTIYFKGILIKEVNDKSSIVPGEFVEVYLDDVNSEEVGFLRLKTNEFGSFSGEFKIPSTGLNGEYMLYAEEDTEDTSKFYDEEIDNFAYSELYISVEEYKRPTFEVNFNAIKQTFSVNDTISVDGKAKSFSGAGISNAKVKYAVERGVELPYWYRWGYNSRFYSPPVEIASGEVITDSEGNYEIKFKAIPDESTDVSDLPVFTYKITADVIDINGETRSSTTNVKVGYHMLSASLKVKDNIDVNEKTPKLGYEITNLNGEKATASGMIKIYKLQAPAAPLKKRPWSLPDLPKISEEEYGKLFPHEPYSEPGDWKSWPTGEVYMSTEFNTADSTRSLPVNINESWPLGAYLAELITTDEKGNEIKAKAWFKVYNSKVPKVSDNQLIEVKTDKAVYNVGDQVKLTVGTASKDLTLIVEVDKDYKISETHIIQLSDESKVLTIDVTGNDAEGFAIHYYFVNYNTFESGTRRIAVSIPTNKLEIETLTFRDKLQPGAEETWSFKVKGKRKERAEVEFLTSMYDASLDQFKPHGWNFDPNANSGGYYYAYNPNNAHSSFGQAYFNIRNISQNYYQAPVIRHNQFNWFGFHLTRSAYYNNRYLNSLRLYNLEDRPSLAKLSQDKNLPAGYVYGMVTSIEEERVLAGVNVIVKGTTRGTITDEHGKYKLAVKKGDVLVFSFIGLSTLEVDPKGKNVIDVEMSPDVRQLSDVVVTAMALERKKQALGYAVEEIVEVADEEEISEEIAVDLAGRAAGVEVSAMEGSRQIRIRGNSSVDSGDMPLYVIDGVIVQQADLGAGDVASMEILKGDAATALYGSQAANGVVIITTKAGQKKLDEMLAQVKARSDLRETAFFFPQLKTNKKGEISFNFTTPEALTRWKLQLLAHNKDLVVGYKFLQTVTQKELMVVPNAPRFLRKGDQLQLTAKVVNLMDAPQQVQVEIQLTDPVTGNDITSGLLHLSPVRTACNVTAKGSNMVSWNLNIQGGHDAVQYKIVATTGTYSDGEQNIIPILSNRQLVTETLPLTVKANTTKELTLDKLVNNSSTTLDHHQLTFELTTNPVWYAIKSLPYLMEFPFECSEQTFARYYANSLAADIINSNPAIKEVFEKWKSSGALVSKLETNAELKSILIQETPWLRDAKSEAEQQKRIALLFDLDKVAEESKDNYQKLAQMQLSNGGFPWFSGNPYPNRYITQHIIAGLGHLSKIDANKALPDNDDLQEKGVSYMDSELINDYRRLLADSEKREKGYLEKNNISNIQVHYLYTRSFYEYDRSEALEPAYQYYLEQSAKYWTNFDLMPKAMIALAQHRAGNKEVTAEILASLQETSILSEERGRYWKANEGGYYWNRSDIETQAMITEAFYEIMDNEKERQEVYNELTQWLLKHKQANRWKTTKATSEAIYALLLDRSPEVSNTNDVSVKVGSLPVEAGQAEAGSGYFKKTWPKESISQEMGKVTLTNQGNKMVWGSLYWQYFEDIDNITASSTNAITLNKDVFLVTRDAQGEVLTAVTDSLSLKPGDLLRIRIILKADRDMEFMHMKDQRASGLEPVSTLSEYKWQDGLGYYESTKDASTNFFFDKLPKGVYVFEYDLRVNNAGTFTNGITTIQNMYAPEFKSHSEAVTLKVETGK</sequence>
<dbReference type="PANTHER" id="PTHR40094:SF1">
    <property type="entry name" value="UBIQUITIN DOMAIN-CONTAINING PROTEIN"/>
    <property type="match status" value="1"/>
</dbReference>
<keyword evidence="2" id="KW-0998">Cell outer membrane</keyword>
<dbReference type="InterPro" id="IPR008930">
    <property type="entry name" value="Terpenoid_cyclase/PrenylTrfase"/>
</dbReference>
<dbReference type="SMART" id="SM01359">
    <property type="entry name" value="A2M_N_2"/>
    <property type="match status" value="1"/>
</dbReference>
<dbReference type="Pfam" id="PF13715">
    <property type="entry name" value="CarbopepD_reg_2"/>
    <property type="match status" value="1"/>
</dbReference>
<dbReference type="SUPFAM" id="SSF48239">
    <property type="entry name" value="Terpenoid cyclases/Protein prenyltransferases"/>
    <property type="match status" value="1"/>
</dbReference>
<evidence type="ECO:0000256" key="1">
    <source>
        <dbReference type="ARBA" id="ARBA00010556"/>
    </source>
</evidence>
<dbReference type="PANTHER" id="PTHR40094">
    <property type="entry name" value="ALPHA-2-MACROGLOBULIN HOMOLOG"/>
    <property type="match status" value="1"/>
</dbReference>
<keyword evidence="2" id="KW-0813">Transport</keyword>
<dbReference type="InterPro" id="IPR023997">
    <property type="entry name" value="TonB-dep_OMP_SusC/RagA_CS"/>
</dbReference>
<dbReference type="Gene3D" id="1.50.10.20">
    <property type="match status" value="1"/>
</dbReference>
<comment type="subcellular location">
    <subcellularLocation>
        <location evidence="2">Cell outer membrane</location>
        <topology evidence="2">Multi-pass membrane protein</topology>
    </subcellularLocation>
</comment>
<dbReference type="InterPro" id="IPR002890">
    <property type="entry name" value="MG2"/>
</dbReference>
<dbReference type="InterPro" id="IPR011625">
    <property type="entry name" value="A2M_N_BRD"/>
</dbReference>
<dbReference type="Proteomes" id="UP000798808">
    <property type="component" value="Unassembled WGS sequence"/>
</dbReference>
<keyword evidence="6" id="KW-1185">Reference proteome</keyword>
<name>A0ABW9RYF0_9BACT</name>
<dbReference type="Gene3D" id="1.25.40.10">
    <property type="entry name" value="Tetratricopeptide repeat domain"/>
    <property type="match status" value="1"/>
</dbReference>
<evidence type="ECO:0000256" key="2">
    <source>
        <dbReference type="PROSITE-ProRule" id="PRU01360"/>
    </source>
</evidence>
<dbReference type="Pfam" id="PF17973">
    <property type="entry name" value="bMG10"/>
    <property type="match status" value="1"/>
</dbReference>
<protein>
    <submittedName>
        <fullName evidence="5">Alpha-2-macroglobulin</fullName>
    </submittedName>
</protein>
<evidence type="ECO:0000259" key="4">
    <source>
        <dbReference type="SMART" id="SM01360"/>
    </source>
</evidence>
<organism evidence="5 6">
    <name type="scientific">Fulvivirga kasyanovii</name>
    <dbReference type="NCBI Taxonomy" id="396812"/>
    <lineage>
        <taxon>Bacteria</taxon>
        <taxon>Pseudomonadati</taxon>
        <taxon>Bacteroidota</taxon>
        <taxon>Cytophagia</taxon>
        <taxon>Cytophagales</taxon>
        <taxon>Fulvivirgaceae</taxon>
        <taxon>Fulvivirga</taxon>
    </lineage>
</organism>
<reference evidence="5 6" key="1">
    <citation type="submission" date="2019-02" db="EMBL/GenBank/DDBJ databases">
        <authorList>
            <person name="Goldberg S.R."/>
            <person name="Haltli B.A."/>
            <person name="Correa H."/>
            <person name="Russell K.G."/>
        </authorList>
    </citation>
    <scope>NUCLEOTIDE SEQUENCE [LARGE SCALE GENOMIC DNA]</scope>
    <source>
        <strain evidence="5 6">JCM 16186</strain>
    </source>
</reference>
<keyword evidence="2" id="KW-1134">Transmembrane beta strand</keyword>
<dbReference type="SMART" id="SM01360">
    <property type="entry name" value="A2M"/>
    <property type="match status" value="1"/>
</dbReference>
<dbReference type="Pfam" id="PF07715">
    <property type="entry name" value="Plug"/>
    <property type="match status" value="1"/>
</dbReference>
<proteinExistence type="inferred from homology"/>
<evidence type="ECO:0000313" key="6">
    <source>
        <dbReference type="Proteomes" id="UP000798808"/>
    </source>
</evidence>
<dbReference type="InterPro" id="IPR039426">
    <property type="entry name" value="TonB-dep_rcpt-like"/>
</dbReference>
<evidence type="ECO:0000313" key="5">
    <source>
        <dbReference type="EMBL" id="MTI28737.1"/>
    </source>
</evidence>
<dbReference type="InterPro" id="IPR001599">
    <property type="entry name" value="Macroglobln_a2"/>
</dbReference>
<dbReference type="Pfam" id="PF01835">
    <property type="entry name" value="MG2"/>
    <property type="match status" value="1"/>
</dbReference>
<dbReference type="SUPFAM" id="SSF49464">
    <property type="entry name" value="Carboxypeptidase regulatory domain-like"/>
    <property type="match status" value="1"/>
</dbReference>
<dbReference type="InterPro" id="IPR011990">
    <property type="entry name" value="TPR-like_helical_dom_sf"/>
</dbReference>
<dbReference type="PROSITE" id="PS52016">
    <property type="entry name" value="TONB_DEPENDENT_REC_3"/>
    <property type="match status" value="1"/>
</dbReference>
<dbReference type="InterPro" id="IPR051802">
    <property type="entry name" value="YfhM-like"/>
</dbReference>
<dbReference type="InterPro" id="IPR012910">
    <property type="entry name" value="Plug_dom"/>
</dbReference>
<comment type="similarity">
    <text evidence="2">Belongs to the TonB-dependent receptor family.</text>
</comment>
<comment type="caution">
    <text evidence="5">The sequence shown here is derived from an EMBL/GenBank/DDBJ whole genome shotgun (WGS) entry which is preliminary data.</text>
</comment>
<feature type="domain" description="Alpha-2-macroglobulin bait region" evidence="3">
    <location>
        <begin position="970"/>
        <end position="1110"/>
    </location>
</feature>
<keyword evidence="2" id="KW-0812">Transmembrane</keyword>
<dbReference type="NCBIfam" id="TIGR04057">
    <property type="entry name" value="SusC_RagA_signa"/>
    <property type="match status" value="1"/>
</dbReference>
<gene>
    <name evidence="5" type="ORF">E1163_27510</name>
</gene>
<dbReference type="Pfam" id="PF07703">
    <property type="entry name" value="A2M_BRD"/>
    <property type="match status" value="1"/>
</dbReference>
<feature type="domain" description="Alpha-2-macroglobulin" evidence="4">
    <location>
        <begin position="1429"/>
        <end position="1519"/>
    </location>
</feature>
<dbReference type="RefSeq" id="WP_155176549.1">
    <property type="nucleotide sequence ID" value="NZ_BAAAFL010000049.1"/>
</dbReference>
<accession>A0ABW9RYF0</accession>
<dbReference type="InterPro" id="IPR037066">
    <property type="entry name" value="Plug_dom_sf"/>
</dbReference>
<dbReference type="Pfam" id="PF00207">
    <property type="entry name" value="A2M"/>
    <property type="match status" value="1"/>
</dbReference>
<dbReference type="Gene3D" id="2.170.130.10">
    <property type="entry name" value="TonB-dependent receptor, plug domain"/>
    <property type="match status" value="1"/>
</dbReference>